<reference evidence="4 5" key="1">
    <citation type="submission" date="2016-10" db="EMBL/GenBank/DDBJ databases">
        <authorList>
            <person name="de Groot N.N."/>
        </authorList>
    </citation>
    <scope>NUCLEOTIDE SEQUENCE [LARGE SCALE GENOMIC DNA]</scope>
    <source>
        <strain evidence="4 5">CGMCC 1.10434</strain>
    </source>
</reference>
<keyword evidence="1" id="KW-0378">Hydrolase</keyword>
<dbReference type="Proteomes" id="UP000199300">
    <property type="component" value="Unassembled WGS sequence"/>
</dbReference>
<feature type="domain" description="CBM-cenC" evidence="3">
    <location>
        <begin position="4"/>
        <end position="137"/>
    </location>
</feature>
<gene>
    <name evidence="4" type="ORF">SAMN04488134_1253</name>
</gene>
<evidence type="ECO:0000256" key="2">
    <source>
        <dbReference type="SAM" id="MobiDB-lite"/>
    </source>
</evidence>
<feature type="region of interest" description="Disordered" evidence="2">
    <location>
        <begin position="161"/>
        <end position="185"/>
    </location>
</feature>
<sequence>MSIQNLILNGGFETGNLTGWISSNTNVVTSQSHSGLFSARFANSTVPALISQTVSAKSGEAFEFIGSFAKFTNAPSPIIEIQLVFLDANNNITGVGLDFIIAYNTLPIVTDNNWNEIYQTSITAPLNTTIAQLSIRKPSSALNTPFVFLDDIALITSNGDGSTGTTGATGPTGVTGSTGVTGPSG</sequence>
<evidence type="ECO:0000313" key="5">
    <source>
        <dbReference type="Proteomes" id="UP000199300"/>
    </source>
</evidence>
<dbReference type="OrthoDB" id="2476785at2"/>
<proteinExistence type="predicted"/>
<dbReference type="STRING" id="872970.SAMN04488134_1253"/>
<dbReference type="InterPro" id="IPR003305">
    <property type="entry name" value="CenC_carb-bd"/>
</dbReference>
<evidence type="ECO:0000313" key="4">
    <source>
        <dbReference type="EMBL" id="SEO96625.1"/>
    </source>
</evidence>
<feature type="non-terminal residue" evidence="4">
    <location>
        <position position="185"/>
    </location>
</feature>
<dbReference type="EMBL" id="FODJ01000025">
    <property type="protein sequence ID" value="SEO96625.1"/>
    <property type="molecule type" value="Genomic_DNA"/>
</dbReference>
<dbReference type="RefSeq" id="WP_143063956.1">
    <property type="nucleotide sequence ID" value="NZ_FODJ01000025.1"/>
</dbReference>
<keyword evidence="5" id="KW-1185">Reference proteome</keyword>
<dbReference type="GO" id="GO:0016798">
    <property type="term" value="F:hydrolase activity, acting on glycosyl bonds"/>
    <property type="evidence" value="ECO:0007669"/>
    <property type="project" value="InterPro"/>
</dbReference>
<protein>
    <recommendedName>
        <fullName evidence="3">CBM-cenC domain-containing protein</fullName>
    </recommendedName>
</protein>
<accession>A0A1H8U0I4</accession>
<dbReference type="NCBIfam" id="NF033675">
    <property type="entry name" value="NTTRR-F1"/>
    <property type="match status" value="1"/>
</dbReference>
<dbReference type="Gene3D" id="2.60.120.260">
    <property type="entry name" value="Galactose-binding domain-like"/>
    <property type="match status" value="1"/>
</dbReference>
<organism evidence="4 5">
    <name type="scientific">Amphibacillus marinus</name>
    <dbReference type="NCBI Taxonomy" id="872970"/>
    <lineage>
        <taxon>Bacteria</taxon>
        <taxon>Bacillati</taxon>
        <taxon>Bacillota</taxon>
        <taxon>Bacilli</taxon>
        <taxon>Bacillales</taxon>
        <taxon>Bacillaceae</taxon>
        <taxon>Amphibacillus</taxon>
    </lineage>
</organism>
<dbReference type="AlphaFoldDB" id="A0A1H8U0I4"/>
<evidence type="ECO:0000259" key="3">
    <source>
        <dbReference type="Pfam" id="PF02018"/>
    </source>
</evidence>
<dbReference type="Pfam" id="PF02018">
    <property type="entry name" value="CBM_4_9"/>
    <property type="match status" value="1"/>
</dbReference>
<evidence type="ECO:0000256" key="1">
    <source>
        <dbReference type="ARBA" id="ARBA00022801"/>
    </source>
</evidence>
<name>A0A1H8U0I4_9BACI</name>